<evidence type="ECO:0000313" key="2">
    <source>
        <dbReference type="EMBL" id="RKF78521.1"/>
    </source>
</evidence>
<dbReference type="Proteomes" id="UP000283383">
    <property type="component" value="Unassembled WGS sequence"/>
</dbReference>
<reference evidence="2 3" key="1">
    <citation type="journal article" date="2018" name="BMC Genomics">
        <title>Comparative genome analyses reveal sequence features reflecting distinct modes of host-adaptation between dicot and monocot powdery mildew.</title>
        <authorList>
            <person name="Wu Y."/>
            <person name="Ma X."/>
            <person name="Pan Z."/>
            <person name="Kale S.D."/>
            <person name="Song Y."/>
            <person name="King H."/>
            <person name="Zhang Q."/>
            <person name="Presley C."/>
            <person name="Deng X."/>
            <person name="Wei C.I."/>
            <person name="Xiao S."/>
        </authorList>
    </citation>
    <scope>NUCLEOTIDE SEQUENCE [LARGE SCALE GENOMIC DNA]</scope>
    <source>
        <strain evidence="2">UMSG3</strain>
    </source>
</reference>
<dbReference type="AlphaFoldDB" id="A0A420IVF3"/>
<keyword evidence="3" id="KW-1185">Reference proteome</keyword>
<feature type="non-terminal residue" evidence="2">
    <location>
        <position position="1"/>
    </location>
</feature>
<evidence type="ECO:0000313" key="3">
    <source>
        <dbReference type="Proteomes" id="UP000283383"/>
    </source>
</evidence>
<accession>A0A420IVF3</accession>
<sequence>NHSKYQSSLIPTLKYRLEDGEEVLATSFSEKCDALIHCLFPAKEVNAEVSMFSTPNLPHENPPQLSNQAPFHPSLASSRTEEQ</sequence>
<protein>
    <submittedName>
        <fullName evidence="2">Uncharacterized protein</fullName>
    </submittedName>
</protein>
<feature type="region of interest" description="Disordered" evidence="1">
    <location>
        <begin position="53"/>
        <end position="83"/>
    </location>
</feature>
<proteinExistence type="predicted"/>
<evidence type="ECO:0000256" key="1">
    <source>
        <dbReference type="SAM" id="MobiDB-lite"/>
    </source>
</evidence>
<comment type="caution">
    <text evidence="2">The sequence shown here is derived from an EMBL/GenBank/DDBJ whole genome shotgun (WGS) entry which is preliminary data.</text>
</comment>
<organism evidence="2 3">
    <name type="scientific">Golovinomyces cichoracearum</name>
    <dbReference type="NCBI Taxonomy" id="62708"/>
    <lineage>
        <taxon>Eukaryota</taxon>
        <taxon>Fungi</taxon>
        <taxon>Dikarya</taxon>
        <taxon>Ascomycota</taxon>
        <taxon>Pezizomycotina</taxon>
        <taxon>Leotiomycetes</taxon>
        <taxon>Erysiphales</taxon>
        <taxon>Erysiphaceae</taxon>
        <taxon>Golovinomyces</taxon>
    </lineage>
</organism>
<dbReference type="EMBL" id="MCBQ01006381">
    <property type="protein sequence ID" value="RKF78521.1"/>
    <property type="molecule type" value="Genomic_DNA"/>
</dbReference>
<gene>
    <name evidence="2" type="ORF">GcM3_063022</name>
</gene>
<name>A0A420IVF3_9PEZI</name>